<dbReference type="Proteomes" id="UP000002573">
    <property type="component" value="Chromosome"/>
</dbReference>
<feature type="region of interest" description="Disordered" evidence="1">
    <location>
        <begin position="1"/>
        <end position="34"/>
    </location>
</feature>
<gene>
    <name evidence="2" type="ordered locus">Shell_1339</name>
</gene>
<dbReference type="HOGENOM" id="CLU_138325_0_0_2"/>
<sequence length="131" mass="15165">MNKRPFNKSYSSRGPHRSFKNDRSRPLQRKAYPMPKGDKCNPLCPFFVCTRNALVIVTKSYRGKIRKVAFCRLTGSECIGAECKFASCRINALLPDGRCAKALEKKTRKTTDKELFREMEEIEDYDVEDFL</sequence>
<reference evidence="2 3" key="2">
    <citation type="journal article" date="2011" name="Stand. Genomic Sci.">
        <title>Complete genome sequence of Staphylothermus hellenicus P8.</title>
        <authorList>
            <person name="Anderson I."/>
            <person name="Wirth R."/>
            <person name="Lucas S."/>
            <person name="Copeland A."/>
            <person name="Lapidus A."/>
            <person name="Cheng J.F."/>
            <person name="Goodwin L."/>
            <person name="Pitluck S."/>
            <person name="Davenport K."/>
            <person name="Detter J.C."/>
            <person name="Han C."/>
            <person name="Tapia R."/>
            <person name="Land M."/>
            <person name="Hauser L."/>
            <person name="Pati A."/>
            <person name="Mikhailova N."/>
            <person name="Woyke T."/>
            <person name="Klenk H.P."/>
            <person name="Kyrpides N."/>
            <person name="Ivanova N."/>
        </authorList>
    </citation>
    <scope>NUCLEOTIDE SEQUENCE [LARGE SCALE GENOMIC DNA]</scope>
    <source>
        <strain evidence="3">DSM 12710 / JCM 10830 / BK20S6-10-b1 / P8</strain>
    </source>
</reference>
<evidence type="ECO:0000313" key="2">
    <source>
        <dbReference type="EMBL" id="ADI32431.1"/>
    </source>
</evidence>
<proteinExistence type="predicted"/>
<dbReference type="GeneID" id="9234630"/>
<dbReference type="AlphaFoldDB" id="D7D9I5"/>
<evidence type="ECO:0000313" key="3">
    <source>
        <dbReference type="Proteomes" id="UP000002573"/>
    </source>
</evidence>
<protein>
    <submittedName>
        <fullName evidence="2">Uncharacterized protein</fullName>
    </submittedName>
</protein>
<organism evidence="2 3">
    <name type="scientific">Staphylothermus hellenicus (strain DSM 12710 / JCM 10830 / BK20S6-10-b1 / P8)</name>
    <dbReference type="NCBI Taxonomy" id="591019"/>
    <lineage>
        <taxon>Archaea</taxon>
        <taxon>Thermoproteota</taxon>
        <taxon>Thermoprotei</taxon>
        <taxon>Desulfurococcales</taxon>
        <taxon>Desulfurococcaceae</taxon>
        <taxon>Staphylothermus</taxon>
    </lineage>
</organism>
<dbReference type="EMBL" id="CP002051">
    <property type="protein sequence ID" value="ADI32431.1"/>
    <property type="molecule type" value="Genomic_DNA"/>
</dbReference>
<dbReference type="KEGG" id="shc:Shell_1339"/>
<dbReference type="STRING" id="591019.Shell_1339"/>
<dbReference type="eggNOG" id="arCOG05464">
    <property type="taxonomic scope" value="Archaea"/>
</dbReference>
<dbReference type="RefSeq" id="WP_013143629.1">
    <property type="nucleotide sequence ID" value="NC_014205.1"/>
</dbReference>
<reference evidence="3" key="1">
    <citation type="submission" date="2010-05" db="EMBL/GenBank/DDBJ databases">
        <title>Complete sequence of Staphylothermus hellenicus DSM 12710.</title>
        <authorList>
            <consortium name="US DOE Joint Genome Institute"/>
            <person name="Lucas S."/>
            <person name="Copeland A."/>
            <person name="Lapidus A."/>
            <person name="Cheng J.-F."/>
            <person name="Bruce D."/>
            <person name="Goodwin L."/>
            <person name="Pitluck S."/>
            <person name="Davenport K."/>
            <person name="Detter J.C."/>
            <person name="Han C."/>
            <person name="Tapia R."/>
            <person name="Larimer F."/>
            <person name="Land M."/>
            <person name="Hauser L."/>
            <person name="Kyrpides N."/>
            <person name="Mikhailova N."/>
            <person name="Anderson I.J."/>
            <person name="Woyke T."/>
        </authorList>
    </citation>
    <scope>NUCLEOTIDE SEQUENCE [LARGE SCALE GENOMIC DNA]</scope>
    <source>
        <strain evidence="3">DSM 12710 / JCM 10830 / BK20S6-10-b1 / P8</strain>
    </source>
</reference>
<accession>D7D9I5</accession>
<name>D7D9I5_STAHD</name>
<keyword evidence="3" id="KW-1185">Reference proteome</keyword>
<evidence type="ECO:0000256" key="1">
    <source>
        <dbReference type="SAM" id="MobiDB-lite"/>
    </source>
</evidence>
<dbReference type="OrthoDB" id="30814at2157"/>